<evidence type="ECO:0000313" key="1">
    <source>
        <dbReference type="EMBL" id="QOL80434.1"/>
    </source>
</evidence>
<dbReference type="EMBL" id="CP045201">
    <property type="protein sequence ID" value="QOL80434.1"/>
    <property type="molecule type" value="Genomic_DNA"/>
</dbReference>
<accession>A0A7L9WKT0</accession>
<protein>
    <submittedName>
        <fullName evidence="1">Uncharacterized protein</fullName>
    </submittedName>
</protein>
<evidence type="ECO:0000313" key="2">
    <source>
        <dbReference type="Proteomes" id="UP000594118"/>
    </source>
</evidence>
<dbReference type="KEGG" id="pshq:F3W81_06170"/>
<reference evidence="1 2" key="1">
    <citation type="submission" date="2019-10" db="EMBL/GenBank/DDBJ databases">
        <title>Pseudopuniceibacterium sp. HQ09 islated from Antarctica.</title>
        <authorList>
            <person name="Liao L."/>
            <person name="Su S."/>
            <person name="Chen B."/>
            <person name="Yu Y."/>
        </authorList>
    </citation>
    <scope>NUCLEOTIDE SEQUENCE [LARGE SCALE GENOMIC DNA]</scope>
    <source>
        <strain evidence="1 2">HQ09</strain>
    </source>
</reference>
<dbReference type="Proteomes" id="UP000594118">
    <property type="component" value="Chromosome"/>
</dbReference>
<dbReference type="RefSeq" id="WP_193082755.1">
    <property type="nucleotide sequence ID" value="NZ_CP045201.1"/>
</dbReference>
<sequence length="191" mass="21369">MIEDTRKPGAVPTALLKELSTGACRTVDQLISDLGVKRSQVKNAALVLMRRNYLMRMGAGCLQLTELGVSAAASGEVICAGPAGPLKQIRHRRETFRQRAWMSMRIRRRFSIGDITSDAETAESVEPYKAVSKIIRQLKKAGYVSEVPNRKRGTRVFILTKDTGPRVPAYREELQVLHDFNTKKDVPCPMR</sequence>
<dbReference type="AlphaFoldDB" id="A0A7L9WKT0"/>
<organism evidence="1 2">
    <name type="scientific">Pseudooceanicola spongiae</name>
    <dbReference type="NCBI Taxonomy" id="2613965"/>
    <lineage>
        <taxon>Bacteria</taxon>
        <taxon>Pseudomonadati</taxon>
        <taxon>Pseudomonadota</taxon>
        <taxon>Alphaproteobacteria</taxon>
        <taxon>Rhodobacterales</taxon>
        <taxon>Paracoccaceae</taxon>
        <taxon>Pseudooceanicola</taxon>
    </lineage>
</organism>
<keyword evidence="2" id="KW-1185">Reference proteome</keyword>
<gene>
    <name evidence="1" type="ORF">F3W81_06170</name>
</gene>
<name>A0A7L9WKT0_9RHOB</name>
<proteinExistence type="predicted"/>